<evidence type="ECO:0008006" key="4">
    <source>
        <dbReference type="Google" id="ProtNLM"/>
    </source>
</evidence>
<protein>
    <recommendedName>
        <fullName evidence="4">RRM domain-containing protein</fullName>
    </recommendedName>
</protein>
<keyword evidence="1" id="KW-1133">Transmembrane helix</keyword>
<proteinExistence type="predicted"/>
<evidence type="ECO:0000313" key="3">
    <source>
        <dbReference type="Proteomes" id="UP000316079"/>
    </source>
</evidence>
<sequence>MVSNPLDALGGGTLLKTTALCSEPAISPGLSFSLKSGFVSRGATPVINGLHIVIIIIVIIIIIIFIFVRSKLRLITRCLILHFLSFHLTSCFTDYPPDFKLQADSVLVLYNWSGQRSGEALVTFPSEKAARHAVAECSNLPLSGHPIRLLCCE</sequence>
<comment type="caution">
    <text evidence="2">The sequence shown here is derived from an EMBL/GenBank/DDBJ whole genome shotgun (WGS) entry which is preliminary data.</text>
</comment>
<name>A0A553PWK1_9TELE</name>
<dbReference type="OrthoDB" id="431068at2759"/>
<dbReference type="EMBL" id="SRMA01026581">
    <property type="protein sequence ID" value="TRY82057.1"/>
    <property type="molecule type" value="Genomic_DNA"/>
</dbReference>
<dbReference type="AlphaFoldDB" id="A0A553PWK1"/>
<dbReference type="SUPFAM" id="SSF54928">
    <property type="entry name" value="RNA-binding domain, RBD"/>
    <property type="match status" value="1"/>
</dbReference>
<dbReference type="InterPro" id="IPR012677">
    <property type="entry name" value="Nucleotide-bd_a/b_plait_sf"/>
</dbReference>
<keyword evidence="3" id="KW-1185">Reference proteome</keyword>
<reference evidence="2 3" key="1">
    <citation type="journal article" date="2019" name="Sci. Data">
        <title>Hybrid genome assembly and annotation of Danionella translucida.</title>
        <authorList>
            <person name="Kadobianskyi M."/>
            <person name="Schulze L."/>
            <person name="Schuelke M."/>
            <person name="Judkewitz B."/>
        </authorList>
    </citation>
    <scope>NUCLEOTIDE SEQUENCE [LARGE SCALE GENOMIC DNA]</scope>
    <source>
        <strain evidence="2 3">Bolton</strain>
    </source>
</reference>
<gene>
    <name evidence="2" type="ORF">DNTS_006690</name>
</gene>
<organism evidence="2 3">
    <name type="scientific">Danionella cerebrum</name>
    <dbReference type="NCBI Taxonomy" id="2873325"/>
    <lineage>
        <taxon>Eukaryota</taxon>
        <taxon>Metazoa</taxon>
        <taxon>Chordata</taxon>
        <taxon>Craniata</taxon>
        <taxon>Vertebrata</taxon>
        <taxon>Euteleostomi</taxon>
        <taxon>Actinopterygii</taxon>
        <taxon>Neopterygii</taxon>
        <taxon>Teleostei</taxon>
        <taxon>Ostariophysi</taxon>
        <taxon>Cypriniformes</taxon>
        <taxon>Danionidae</taxon>
        <taxon>Danioninae</taxon>
        <taxon>Danionella</taxon>
    </lineage>
</organism>
<evidence type="ECO:0000313" key="2">
    <source>
        <dbReference type="EMBL" id="TRY82057.1"/>
    </source>
</evidence>
<keyword evidence="1" id="KW-0472">Membrane</keyword>
<dbReference type="Proteomes" id="UP000316079">
    <property type="component" value="Unassembled WGS sequence"/>
</dbReference>
<evidence type="ECO:0000256" key="1">
    <source>
        <dbReference type="SAM" id="Phobius"/>
    </source>
</evidence>
<keyword evidence="1" id="KW-0812">Transmembrane</keyword>
<feature type="transmembrane region" description="Helical" evidence="1">
    <location>
        <begin position="46"/>
        <end position="68"/>
    </location>
</feature>
<dbReference type="GO" id="GO:0003676">
    <property type="term" value="F:nucleic acid binding"/>
    <property type="evidence" value="ECO:0007669"/>
    <property type="project" value="InterPro"/>
</dbReference>
<dbReference type="InterPro" id="IPR035979">
    <property type="entry name" value="RBD_domain_sf"/>
</dbReference>
<accession>A0A553PWK1</accession>
<dbReference type="Gene3D" id="3.30.70.330">
    <property type="match status" value="1"/>
</dbReference>